<gene>
    <name evidence="8" type="ORF">JIN84_11625</name>
</gene>
<evidence type="ECO:0000256" key="3">
    <source>
        <dbReference type="ARBA" id="ARBA00023295"/>
    </source>
</evidence>
<evidence type="ECO:0000313" key="9">
    <source>
        <dbReference type="Proteomes" id="UP000600139"/>
    </source>
</evidence>
<dbReference type="AlphaFoldDB" id="A0A934VC99"/>
<dbReference type="SUPFAM" id="SSF75005">
    <property type="entry name" value="Arabinanase/levansucrase/invertase"/>
    <property type="match status" value="1"/>
</dbReference>
<sequence>MSLLKQPIVKHLSAPLVWGFALATVCAADDLIVADFEGADFGKWKATGEAFGSGPAKGALDGQMKVDGFSGNGFVNGFHGADGSHGRLTSPDFKIERKHLNFLIGGGGFAGETCVNLKVGTNVVRTATGKNVRDGGSERLDWESWDVSDLAGKTVSLEIVDSRKGTWGHINVDQIVQSDTPAAIELKQEFTVNQRYLIWPVSLDTKLKKRFFMTLDGEKEPFAFYDICLTNNPDFWVFTDLANFQGRKLTVTGKIPGNLADAWKKVVISATYPGEEQTYSEALRPQYHFTSRRGWLNDPNGLVWKDGEWHLFYQHNPYNHGWDNMTWGHATSPDLFHWKERPPGLFPDAEGVMFSGSAVVAPKGSTAFPINGEDTLVLAYTAHGRLSYVPGQESVQCIATTDDGGKTFTKFKNNPVIPHAVNENRDPKVMWHAKTKKWVLNLYYDGNDYGIYTSPDMVKWTKTCDYKIPNEGECPDMFELPVDGDAKNTRWVVWGANGKYMLGSFDGKEFKAESGPHRHYFGSAYAGQSYDNAPGGRRVHIGWMRDTGAGLQGAPFNLQMTLPMDFTLKTGAEGLRLWAEPSEEVAKLRENTKEWKNLTVSPGDTDPLSEVTGGQFEVEAVIDANSQASEFGFNVFNNHPLVWKKDDQTFTGAEGKQAPVDGKIHIRLFVDTVSIEVFVNGTYTSRYFRQMAGGKPVRIVNAGGPVKFDSLKVHSLRSVWKK</sequence>
<keyword evidence="5" id="KW-0732">Signal</keyword>
<evidence type="ECO:0000256" key="4">
    <source>
        <dbReference type="RuleBase" id="RU362110"/>
    </source>
</evidence>
<feature type="domain" description="Glycosyl hydrolase family 32 C-terminal" evidence="7">
    <location>
        <begin position="584"/>
        <end position="715"/>
    </location>
</feature>
<dbReference type="PANTHER" id="PTHR42800:SF1">
    <property type="entry name" value="EXOINULINASE INUD (AFU_ORTHOLOGUE AFUA_5G00480)"/>
    <property type="match status" value="1"/>
</dbReference>
<evidence type="ECO:0000259" key="6">
    <source>
        <dbReference type="Pfam" id="PF00251"/>
    </source>
</evidence>
<dbReference type="Proteomes" id="UP000600139">
    <property type="component" value="Unassembled WGS sequence"/>
</dbReference>
<dbReference type="GO" id="GO:0005737">
    <property type="term" value="C:cytoplasm"/>
    <property type="evidence" value="ECO:0007669"/>
    <property type="project" value="TreeGrafter"/>
</dbReference>
<evidence type="ECO:0000256" key="5">
    <source>
        <dbReference type="SAM" id="SignalP"/>
    </source>
</evidence>
<keyword evidence="3 4" id="KW-0326">Glycosidase</keyword>
<evidence type="ECO:0000259" key="7">
    <source>
        <dbReference type="Pfam" id="PF08244"/>
    </source>
</evidence>
<organism evidence="8 9">
    <name type="scientific">Luteolibacter yonseiensis</name>
    <dbReference type="NCBI Taxonomy" id="1144680"/>
    <lineage>
        <taxon>Bacteria</taxon>
        <taxon>Pseudomonadati</taxon>
        <taxon>Verrucomicrobiota</taxon>
        <taxon>Verrucomicrobiia</taxon>
        <taxon>Verrucomicrobiales</taxon>
        <taxon>Verrucomicrobiaceae</taxon>
        <taxon>Luteolibacter</taxon>
    </lineage>
</organism>
<dbReference type="RefSeq" id="WP_200351211.1">
    <property type="nucleotide sequence ID" value="NZ_BAABHZ010000006.1"/>
</dbReference>
<keyword evidence="2 4" id="KW-0378">Hydrolase</keyword>
<dbReference type="InterPro" id="IPR013189">
    <property type="entry name" value="Glyco_hydro_32_C"/>
</dbReference>
<dbReference type="InterPro" id="IPR013320">
    <property type="entry name" value="ConA-like_dom_sf"/>
</dbReference>
<accession>A0A934VC99</accession>
<dbReference type="EMBL" id="JAENIK010000011">
    <property type="protein sequence ID" value="MBK1816264.1"/>
    <property type="molecule type" value="Genomic_DNA"/>
</dbReference>
<feature type="signal peptide" evidence="5">
    <location>
        <begin position="1"/>
        <end position="27"/>
    </location>
</feature>
<protein>
    <submittedName>
        <fullName evidence="8">Glycoside hydrolase family 32 protein</fullName>
    </submittedName>
</protein>
<proteinExistence type="inferred from homology"/>
<dbReference type="GO" id="GO:0004575">
    <property type="term" value="F:sucrose alpha-glucosidase activity"/>
    <property type="evidence" value="ECO:0007669"/>
    <property type="project" value="TreeGrafter"/>
</dbReference>
<evidence type="ECO:0000256" key="2">
    <source>
        <dbReference type="ARBA" id="ARBA00022801"/>
    </source>
</evidence>
<feature type="chain" id="PRO_5038002407" evidence="5">
    <location>
        <begin position="28"/>
        <end position="722"/>
    </location>
</feature>
<evidence type="ECO:0000313" key="8">
    <source>
        <dbReference type="EMBL" id="MBK1816264.1"/>
    </source>
</evidence>
<name>A0A934VC99_9BACT</name>
<reference evidence="8" key="1">
    <citation type="submission" date="2021-01" db="EMBL/GenBank/DDBJ databases">
        <title>Modified the classification status of verrucomicrobia.</title>
        <authorList>
            <person name="Feng X."/>
        </authorList>
    </citation>
    <scope>NUCLEOTIDE SEQUENCE</scope>
    <source>
        <strain evidence="8">JCM 18052</strain>
    </source>
</reference>
<dbReference type="InterPro" id="IPR013148">
    <property type="entry name" value="Glyco_hydro_32_N"/>
</dbReference>
<dbReference type="GO" id="GO:0005987">
    <property type="term" value="P:sucrose catabolic process"/>
    <property type="evidence" value="ECO:0007669"/>
    <property type="project" value="TreeGrafter"/>
</dbReference>
<feature type="domain" description="Glycosyl hydrolase family 32 N-terminal" evidence="6">
    <location>
        <begin position="288"/>
        <end position="575"/>
    </location>
</feature>
<dbReference type="InterPro" id="IPR023296">
    <property type="entry name" value="Glyco_hydro_beta-prop_sf"/>
</dbReference>
<evidence type="ECO:0000256" key="1">
    <source>
        <dbReference type="ARBA" id="ARBA00009902"/>
    </source>
</evidence>
<dbReference type="CDD" id="cd18622">
    <property type="entry name" value="GH32_Inu-like"/>
    <property type="match status" value="1"/>
</dbReference>
<dbReference type="PANTHER" id="PTHR42800">
    <property type="entry name" value="EXOINULINASE INUD (AFU_ORTHOLOGUE AFUA_5G00480)"/>
    <property type="match status" value="1"/>
</dbReference>
<keyword evidence="9" id="KW-1185">Reference proteome</keyword>
<dbReference type="Gene3D" id="2.60.120.560">
    <property type="entry name" value="Exo-inulinase, domain 1"/>
    <property type="match status" value="1"/>
</dbReference>
<dbReference type="InterPro" id="IPR001362">
    <property type="entry name" value="Glyco_hydro_32"/>
</dbReference>
<dbReference type="Gene3D" id="2.115.10.20">
    <property type="entry name" value="Glycosyl hydrolase domain, family 43"/>
    <property type="match status" value="1"/>
</dbReference>
<comment type="similarity">
    <text evidence="1 4">Belongs to the glycosyl hydrolase 32 family.</text>
</comment>
<comment type="caution">
    <text evidence="8">The sequence shown here is derived from an EMBL/GenBank/DDBJ whole genome shotgun (WGS) entry which is preliminary data.</text>
</comment>
<dbReference type="SUPFAM" id="SSF49899">
    <property type="entry name" value="Concanavalin A-like lectins/glucanases"/>
    <property type="match status" value="1"/>
</dbReference>
<dbReference type="Pfam" id="PF00251">
    <property type="entry name" value="Glyco_hydro_32N"/>
    <property type="match status" value="1"/>
</dbReference>
<dbReference type="Pfam" id="PF08244">
    <property type="entry name" value="Glyco_hydro_32C"/>
    <property type="match status" value="1"/>
</dbReference>
<dbReference type="SMART" id="SM00640">
    <property type="entry name" value="Glyco_32"/>
    <property type="match status" value="1"/>
</dbReference>